<evidence type="ECO:0000313" key="7">
    <source>
        <dbReference type="EMBL" id="PAP97868.1"/>
    </source>
</evidence>
<evidence type="ECO:0000256" key="2">
    <source>
        <dbReference type="ARBA" id="ARBA00023125"/>
    </source>
</evidence>
<proteinExistence type="predicted"/>
<dbReference type="SUPFAM" id="SSF56349">
    <property type="entry name" value="DNA breaking-rejoining enzymes"/>
    <property type="match status" value="1"/>
</dbReference>
<feature type="domain" description="Core-binding (CB)" evidence="6">
    <location>
        <begin position="59"/>
        <end position="146"/>
    </location>
</feature>
<dbReference type="PROSITE" id="PS51900">
    <property type="entry name" value="CB"/>
    <property type="match status" value="1"/>
</dbReference>
<comment type="caution">
    <text evidence="7">The sequence shown here is derived from an EMBL/GenBank/DDBJ whole genome shotgun (WGS) entry which is preliminary data.</text>
</comment>
<evidence type="ECO:0000256" key="1">
    <source>
        <dbReference type="ARBA" id="ARBA00022908"/>
    </source>
</evidence>
<feature type="domain" description="Tyr recombinase" evidence="5">
    <location>
        <begin position="168"/>
        <end position="337"/>
    </location>
</feature>
<dbReference type="InterPro" id="IPR050090">
    <property type="entry name" value="Tyrosine_recombinase_XerCD"/>
</dbReference>
<organism evidence="7 8">
    <name type="scientific">Mesorhizobium mediterraneum</name>
    <dbReference type="NCBI Taxonomy" id="43617"/>
    <lineage>
        <taxon>Bacteria</taxon>
        <taxon>Pseudomonadati</taxon>
        <taxon>Pseudomonadota</taxon>
        <taxon>Alphaproteobacteria</taxon>
        <taxon>Hyphomicrobiales</taxon>
        <taxon>Phyllobacteriaceae</taxon>
        <taxon>Mesorhizobium</taxon>
    </lineage>
</organism>
<evidence type="ECO:0000259" key="5">
    <source>
        <dbReference type="PROSITE" id="PS51898"/>
    </source>
</evidence>
<dbReference type="PROSITE" id="PS51898">
    <property type="entry name" value="TYR_RECOMBINASE"/>
    <property type="match status" value="1"/>
</dbReference>
<dbReference type="EMBL" id="NPKI01000051">
    <property type="protein sequence ID" value="PAP97868.1"/>
    <property type="molecule type" value="Genomic_DNA"/>
</dbReference>
<keyword evidence="8" id="KW-1185">Reference proteome</keyword>
<evidence type="ECO:0000256" key="3">
    <source>
        <dbReference type="ARBA" id="ARBA00023172"/>
    </source>
</evidence>
<gene>
    <name evidence="7" type="ORF">CIT25_34980</name>
</gene>
<protein>
    <submittedName>
        <fullName evidence="7">Integrase</fullName>
    </submittedName>
</protein>
<dbReference type="InterPro" id="IPR002104">
    <property type="entry name" value="Integrase_catalytic"/>
</dbReference>
<dbReference type="GO" id="GO:0015074">
    <property type="term" value="P:DNA integration"/>
    <property type="evidence" value="ECO:0007669"/>
    <property type="project" value="UniProtKB-KW"/>
</dbReference>
<dbReference type="GO" id="GO:0006310">
    <property type="term" value="P:DNA recombination"/>
    <property type="evidence" value="ECO:0007669"/>
    <property type="project" value="UniProtKB-KW"/>
</dbReference>
<evidence type="ECO:0000313" key="8">
    <source>
        <dbReference type="Proteomes" id="UP000216215"/>
    </source>
</evidence>
<dbReference type="PANTHER" id="PTHR30349">
    <property type="entry name" value="PHAGE INTEGRASE-RELATED"/>
    <property type="match status" value="1"/>
</dbReference>
<dbReference type="Gene3D" id="1.10.443.10">
    <property type="entry name" value="Intergrase catalytic core"/>
    <property type="match status" value="1"/>
</dbReference>
<evidence type="ECO:0000259" key="6">
    <source>
        <dbReference type="PROSITE" id="PS51900"/>
    </source>
</evidence>
<dbReference type="AlphaFoldDB" id="A0AB36R0X7"/>
<dbReference type="InterPro" id="IPR013762">
    <property type="entry name" value="Integrase-like_cat_sf"/>
</dbReference>
<dbReference type="GO" id="GO:0003677">
    <property type="term" value="F:DNA binding"/>
    <property type="evidence" value="ECO:0007669"/>
    <property type="project" value="UniProtKB-UniRule"/>
</dbReference>
<keyword evidence="1" id="KW-0229">DNA integration</keyword>
<accession>A0AB36R0X7</accession>
<keyword evidence="3" id="KW-0233">DNA recombination</keyword>
<dbReference type="Pfam" id="PF00589">
    <property type="entry name" value="Phage_integrase"/>
    <property type="match status" value="1"/>
</dbReference>
<dbReference type="InterPro" id="IPR044068">
    <property type="entry name" value="CB"/>
</dbReference>
<dbReference type="Proteomes" id="UP000216215">
    <property type="component" value="Unassembled WGS sequence"/>
</dbReference>
<name>A0AB36R0X7_9HYPH</name>
<dbReference type="InterPro" id="IPR011010">
    <property type="entry name" value="DNA_brk_join_enz"/>
</dbReference>
<keyword evidence="2 4" id="KW-0238">DNA-binding</keyword>
<dbReference type="CDD" id="cd00796">
    <property type="entry name" value="INT_Rci_Hp1_C"/>
    <property type="match status" value="1"/>
</dbReference>
<evidence type="ECO:0000256" key="4">
    <source>
        <dbReference type="PROSITE-ProRule" id="PRU01248"/>
    </source>
</evidence>
<dbReference type="PANTHER" id="PTHR30349:SF94">
    <property type="entry name" value="INTEGRASE_RECOMBINASE HI_1414-RELATED"/>
    <property type="match status" value="1"/>
</dbReference>
<sequence length="354" mass="40763">MATLRKRNGKWQVQVRRQGFPVQSRSFLSKADANEWARTIERQHDRHELGPDRKALKSMTLAALVARYRDEVVPKKKGSAVETILLNRFLRYPICQRTLYELSTADFAAYRDQRLSEPKHRSDKPVTPKSLKRELSPLSHMFRHALVEWEIPLRNPLEGLKLKVTDNKRERRLHAGELERLLEATKKGRNKLVAPIILFALETAMRRGEVLSIQFRHVDFERLSLEIPESKSGYSRSIPLTRRAVTILKTVRCEDAKPTDLAFPVTPIAMRLQWDRLTTRAGIDGLNFHDLRHEAISRLFELGLTVPEVASISGHRTVAQLMRYSHASQESVRAKLIGYDGQSSRREIASWKPA</sequence>
<reference evidence="8" key="1">
    <citation type="submission" date="2017-08" db="EMBL/GenBank/DDBJ databases">
        <title>Mesorhizobium wenxinae sp. nov., a novel rhizobial species isolated from root nodules of chickpea (Cicer arietinum L.).</title>
        <authorList>
            <person name="Zhang J."/>
        </authorList>
    </citation>
    <scope>NUCLEOTIDE SEQUENCE [LARGE SCALE GENOMIC DNA]</scope>
    <source>
        <strain evidence="8">USDA 3392</strain>
    </source>
</reference>